<dbReference type="Gene3D" id="3.30.200.20">
    <property type="entry name" value="Phosphorylase Kinase, domain 1"/>
    <property type="match status" value="1"/>
</dbReference>
<evidence type="ECO:0000313" key="3">
    <source>
        <dbReference type="Proteomes" id="UP000652219"/>
    </source>
</evidence>
<comment type="caution">
    <text evidence="2">The sequence shown here is derived from an EMBL/GenBank/DDBJ whole genome shotgun (WGS) entry which is preliminary data.</text>
</comment>
<dbReference type="AlphaFoldDB" id="A0A8H6ILQ0"/>
<dbReference type="PANTHER" id="PTHR21310">
    <property type="entry name" value="AMINOGLYCOSIDE PHOSPHOTRANSFERASE-RELATED-RELATED"/>
    <property type="match status" value="1"/>
</dbReference>
<accession>A0A8H6ILQ0</accession>
<organism evidence="2 3">
    <name type="scientific">Colletotrichum sojae</name>
    <dbReference type="NCBI Taxonomy" id="2175907"/>
    <lineage>
        <taxon>Eukaryota</taxon>
        <taxon>Fungi</taxon>
        <taxon>Dikarya</taxon>
        <taxon>Ascomycota</taxon>
        <taxon>Pezizomycotina</taxon>
        <taxon>Sordariomycetes</taxon>
        <taxon>Hypocreomycetidae</taxon>
        <taxon>Glomerellales</taxon>
        <taxon>Glomerellaceae</taxon>
        <taxon>Colletotrichum</taxon>
        <taxon>Colletotrichum orchidearum species complex</taxon>
    </lineage>
</organism>
<name>A0A8H6ILQ0_9PEZI</name>
<keyword evidence="3" id="KW-1185">Reference proteome</keyword>
<protein>
    <recommendedName>
        <fullName evidence="1">Aminoglycoside phosphotransferase domain-containing protein</fullName>
    </recommendedName>
</protein>
<dbReference type="InterPro" id="IPR011009">
    <property type="entry name" value="Kinase-like_dom_sf"/>
</dbReference>
<dbReference type="Pfam" id="PF01636">
    <property type="entry name" value="APH"/>
    <property type="match status" value="1"/>
</dbReference>
<dbReference type="PANTHER" id="PTHR21310:SF51">
    <property type="entry name" value="AMINOGLYCOSIDE PHOSPHOTRANSFERASE DOMAIN-CONTAINING PROTEIN"/>
    <property type="match status" value="1"/>
</dbReference>
<dbReference type="InterPro" id="IPR051678">
    <property type="entry name" value="AGP_Transferase"/>
</dbReference>
<dbReference type="Proteomes" id="UP000652219">
    <property type="component" value="Unassembled WGS sequence"/>
</dbReference>
<evidence type="ECO:0000259" key="1">
    <source>
        <dbReference type="Pfam" id="PF01636"/>
    </source>
</evidence>
<dbReference type="EMBL" id="WIGN01000928">
    <property type="protein sequence ID" value="KAF6782191.1"/>
    <property type="molecule type" value="Genomic_DNA"/>
</dbReference>
<dbReference type="Gene3D" id="3.90.1200.10">
    <property type="match status" value="1"/>
</dbReference>
<sequence length="337" mass="36988">MSTAASSAETSLRKRISAISLSTKSTDTTESGSDRDRFGPLLDISEAAIVRLATNIAISHNLLHPNRLGGKVVSTPSGSYNLCHVVELADSTKLVIRIPATGWGSHHTPEAAAAMESQAATLRLIRERTAVPVPEVYALDVTADNEIGAPYFCMSFIPGRRVSDIWFVADGDNTTLKREEMRLRILKSLARVMAKLSPLVFDKLGSITTNMSGVIDIGPVYDWLENDDDSVEVGASGGPFDSETAFWEENQTLDSGVNVWAKGKTKVMGAIMACYMQRNTEREHPGFVLCPPDFNYQNIMMDEEDDITGLIDWDLAHTVPRVVGYVSYPSWISRDQN</sequence>
<dbReference type="InterPro" id="IPR002575">
    <property type="entry name" value="Aminoglycoside_PTrfase"/>
</dbReference>
<evidence type="ECO:0000313" key="2">
    <source>
        <dbReference type="EMBL" id="KAF6782191.1"/>
    </source>
</evidence>
<reference evidence="2 3" key="1">
    <citation type="journal article" date="2020" name="Phytopathology">
        <title>Genome Sequence Resources of Colletotrichum truncatum, C. plurivorum, C. musicola, and C. sojae: Four Species Pathogenic to Soybean (Glycine max).</title>
        <authorList>
            <person name="Rogerio F."/>
            <person name="Boufleur T.R."/>
            <person name="Ciampi-Guillardi M."/>
            <person name="Sukno S.A."/>
            <person name="Thon M.R."/>
            <person name="Massola Junior N.S."/>
            <person name="Baroncelli R."/>
        </authorList>
    </citation>
    <scope>NUCLEOTIDE SEQUENCE [LARGE SCALE GENOMIC DNA]</scope>
    <source>
        <strain evidence="2 3">LFN0009</strain>
    </source>
</reference>
<feature type="domain" description="Aminoglycoside phosphotransferase" evidence="1">
    <location>
        <begin position="93"/>
        <end position="320"/>
    </location>
</feature>
<dbReference type="SUPFAM" id="SSF56112">
    <property type="entry name" value="Protein kinase-like (PK-like)"/>
    <property type="match status" value="1"/>
</dbReference>
<gene>
    <name evidence="2" type="ORF">CSOJ01_16020</name>
</gene>
<proteinExistence type="predicted"/>